<dbReference type="PATRIC" id="fig|400092.3.peg.3051"/>
<evidence type="ECO:0000313" key="1">
    <source>
        <dbReference type="EMBL" id="AKD04007.1"/>
    </source>
</evidence>
<dbReference type="AlphaFoldDB" id="A0A0E3UX83"/>
<dbReference type="InterPro" id="IPR021345">
    <property type="entry name" value="DUF2961"/>
</dbReference>
<organism evidence="1 2">
    <name type="scientific">Pontibacter korlensis</name>
    <dbReference type="NCBI Taxonomy" id="400092"/>
    <lineage>
        <taxon>Bacteria</taxon>
        <taxon>Pseudomonadati</taxon>
        <taxon>Bacteroidota</taxon>
        <taxon>Cytophagia</taxon>
        <taxon>Cytophagales</taxon>
        <taxon>Hymenobacteraceae</taxon>
        <taxon>Pontibacter</taxon>
    </lineage>
</organism>
<dbReference type="Gene3D" id="2.60.120.1390">
    <property type="match status" value="1"/>
</dbReference>
<dbReference type="Pfam" id="PF11175">
    <property type="entry name" value="DUF2961"/>
    <property type="match status" value="1"/>
</dbReference>
<keyword evidence="2" id="KW-1185">Reference proteome</keyword>
<evidence type="ECO:0000313" key="2">
    <source>
        <dbReference type="Proteomes" id="UP000033109"/>
    </source>
</evidence>
<protein>
    <submittedName>
        <fullName evidence="1">Uncharacterized protein</fullName>
    </submittedName>
</protein>
<accession>A0A0E3UX83</accession>
<sequence>MKVADDQRLDEALRKLILQIRWDNEEAPAVWSPIGDFFGSAPGYNLYKTLPMGMTKEAMYSYWYMPFDQSATITLTNHFDQPVSLNLSIGLENRSRKDNNFSRFHAKWHRNLESISD</sequence>
<dbReference type="STRING" id="400092.PKOR_14005"/>
<name>A0A0E3UX83_9BACT</name>
<dbReference type="HOGENOM" id="CLU_2082680_0_0_10"/>
<gene>
    <name evidence="1" type="ORF">PKOR_14005</name>
</gene>
<dbReference type="Proteomes" id="UP000033109">
    <property type="component" value="Chromosome"/>
</dbReference>
<dbReference type="KEGG" id="pko:PKOR_14005"/>
<dbReference type="EMBL" id="CP009621">
    <property type="protein sequence ID" value="AKD04007.1"/>
    <property type="molecule type" value="Genomic_DNA"/>
</dbReference>
<reference evidence="1 2" key="1">
    <citation type="journal article" date="2015" name="Sci. Rep.">
        <title>Unraveling adaptation of Pontibacter korlensis to radiation and infertility in desert through complete genome and comparative transcriptomic analysis.</title>
        <authorList>
            <person name="Dai J."/>
            <person name="Dai W."/>
            <person name="Qiu C."/>
            <person name="Yang Z."/>
            <person name="Zhang Y."/>
            <person name="Zhou M."/>
            <person name="Zhang L."/>
            <person name="Fang C."/>
            <person name="Gao Q."/>
            <person name="Yang Q."/>
            <person name="Li X."/>
            <person name="Wang Z."/>
            <person name="Wang Z."/>
            <person name="Jia Z."/>
            <person name="Chen X."/>
        </authorList>
    </citation>
    <scope>NUCLEOTIDE SEQUENCE [LARGE SCALE GENOMIC DNA]</scope>
    <source>
        <strain evidence="1 2">X14-1T</strain>
    </source>
</reference>
<proteinExistence type="predicted"/>